<dbReference type="InterPro" id="IPR017441">
    <property type="entry name" value="Protein_kinase_ATP_BS"/>
</dbReference>
<gene>
    <name evidence="7" type="ORF">EZS28_009812</name>
</gene>
<evidence type="ECO:0000256" key="4">
    <source>
        <dbReference type="PROSITE-ProRule" id="PRU10141"/>
    </source>
</evidence>
<name>A0A5J4WI37_9EUKA</name>
<dbReference type="SMART" id="SM00220">
    <property type="entry name" value="S_TKc"/>
    <property type="match status" value="1"/>
</dbReference>
<dbReference type="PROSITE" id="PS50011">
    <property type="entry name" value="PROTEIN_KINASE_DOM"/>
    <property type="match status" value="1"/>
</dbReference>
<keyword evidence="5" id="KW-0723">Serine/threonine-protein kinase</keyword>
<dbReference type="PANTHER" id="PTHR11909">
    <property type="entry name" value="CASEIN KINASE-RELATED"/>
    <property type="match status" value="1"/>
</dbReference>
<keyword evidence="5" id="KW-0418">Kinase</keyword>
<dbReference type="InterPro" id="IPR008271">
    <property type="entry name" value="Ser/Thr_kinase_AS"/>
</dbReference>
<evidence type="ECO:0000256" key="3">
    <source>
        <dbReference type="ARBA" id="ARBA00022840"/>
    </source>
</evidence>
<dbReference type="Pfam" id="PF00069">
    <property type="entry name" value="Pkinase"/>
    <property type="match status" value="1"/>
</dbReference>
<dbReference type="GO" id="GO:0004674">
    <property type="term" value="F:protein serine/threonine kinase activity"/>
    <property type="evidence" value="ECO:0007669"/>
    <property type="project" value="UniProtKB-KW"/>
</dbReference>
<comment type="caution">
    <text evidence="7">The sequence shown here is derived from an EMBL/GenBank/DDBJ whole genome shotgun (WGS) entry which is preliminary data.</text>
</comment>
<proteinExistence type="inferred from homology"/>
<feature type="binding site" evidence="4">
    <location>
        <position position="48"/>
    </location>
    <ligand>
        <name>ATP</name>
        <dbReference type="ChEBI" id="CHEBI:30616"/>
    </ligand>
</feature>
<dbReference type="GO" id="GO:0005524">
    <property type="term" value="F:ATP binding"/>
    <property type="evidence" value="ECO:0007669"/>
    <property type="project" value="UniProtKB-UniRule"/>
</dbReference>
<dbReference type="Gene3D" id="1.10.510.10">
    <property type="entry name" value="Transferase(Phosphotransferase) domain 1"/>
    <property type="match status" value="1"/>
</dbReference>
<dbReference type="AlphaFoldDB" id="A0A5J4WI37"/>
<evidence type="ECO:0000256" key="2">
    <source>
        <dbReference type="ARBA" id="ARBA00022741"/>
    </source>
</evidence>
<dbReference type="InterPro" id="IPR050235">
    <property type="entry name" value="CK1_Ser-Thr_kinase"/>
</dbReference>
<keyword evidence="3 4" id="KW-0067">ATP-binding</keyword>
<evidence type="ECO:0000256" key="1">
    <source>
        <dbReference type="ARBA" id="ARBA00012513"/>
    </source>
</evidence>
<reference evidence="7 8" key="1">
    <citation type="submission" date="2019-03" db="EMBL/GenBank/DDBJ databases">
        <title>Single cell metagenomics reveals metabolic interactions within the superorganism composed of flagellate Streblomastix strix and complex community of Bacteroidetes bacteria on its surface.</title>
        <authorList>
            <person name="Treitli S.C."/>
            <person name="Kolisko M."/>
            <person name="Husnik F."/>
            <person name="Keeling P."/>
            <person name="Hampl V."/>
        </authorList>
    </citation>
    <scope>NUCLEOTIDE SEQUENCE [LARGE SCALE GENOMIC DNA]</scope>
    <source>
        <strain evidence="7">ST1C</strain>
    </source>
</reference>
<evidence type="ECO:0000259" key="6">
    <source>
        <dbReference type="PROSITE" id="PS50011"/>
    </source>
</evidence>
<feature type="domain" description="Protein kinase" evidence="6">
    <location>
        <begin position="17"/>
        <end position="289"/>
    </location>
</feature>
<dbReference type="PROSITE" id="PS00107">
    <property type="entry name" value="PROTEIN_KINASE_ATP"/>
    <property type="match status" value="1"/>
</dbReference>
<evidence type="ECO:0000313" key="7">
    <source>
        <dbReference type="EMBL" id="KAA6394660.1"/>
    </source>
</evidence>
<dbReference type="OrthoDB" id="5979581at2759"/>
<sequence length="337" mass="38967">MATNVPFKTGDVIQQKYTLQVRIGAGTYGVIFQALYKTEDIYKHVAIKLEKSHPQQYTLQISEIIVMKAMIGSKHFAKFFQCGTHDQYKFVVMELLGPSLLRLVNRKRPYYFTLLQLLKFGTQAVKILQELHKAGFVHRDVKPDNFVIGNSLETAGTIYLIDFGLCKQLNKKDGLIIKPTAPGSFRGTMRYASPNAHKHIELGRQDDLISLLYMMIEFYAGKLPWSSQTTDEVKISLLKEQSTPDILLNKMPTVFHEFYNHIFTLDYEDEPDYDMLVDLFKEAAKDQKLDLDSPFEWEQELKNQRAIVTKQQRIDFPFVNNMSTQQQLEKDESESCL</sequence>
<protein>
    <recommendedName>
        <fullName evidence="1">non-specific serine/threonine protein kinase</fullName>
        <ecNumber evidence="1">2.7.11.1</ecNumber>
    </recommendedName>
</protein>
<accession>A0A5J4WI37</accession>
<dbReference type="InterPro" id="IPR011009">
    <property type="entry name" value="Kinase-like_dom_sf"/>
</dbReference>
<dbReference type="SUPFAM" id="SSF56112">
    <property type="entry name" value="Protein kinase-like (PK-like)"/>
    <property type="match status" value="1"/>
</dbReference>
<dbReference type="EC" id="2.7.11.1" evidence="1"/>
<evidence type="ECO:0000313" key="8">
    <source>
        <dbReference type="Proteomes" id="UP000324800"/>
    </source>
</evidence>
<keyword evidence="5" id="KW-0808">Transferase</keyword>
<keyword evidence="2 4" id="KW-0547">Nucleotide-binding</keyword>
<dbReference type="InterPro" id="IPR000719">
    <property type="entry name" value="Prot_kinase_dom"/>
</dbReference>
<dbReference type="PROSITE" id="PS00108">
    <property type="entry name" value="PROTEIN_KINASE_ST"/>
    <property type="match status" value="1"/>
</dbReference>
<comment type="similarity">
    <text evidence="5">Belongs to the protein kinase superfamily.</text>
</comment>
<evidence type="ECO:0000256" key="5">
    <source>
        <dbReference type="RuleBase" id="RU000304"/>
    </source>
</evidence>
<dbReference type="Proteomes" id="UP000324800">
    <property type="component" value="Unassembled WGS sequence"/>
</dbReference>
<dbReference type="EMBL" id="SNRW01001886">
    <property type="protein sequence ID" value="KAA6394660.1"/>
    <property type="molecule type" value="Genomic_DNA"/>
</dbReference>
<organism evidence="7 8">
    <name type="scientific">Streblomastix strix</name>
    <dbReference type="NCBI Taxonomy" id="222440"/>
    <lineage>
        <taxon>Eukaryota</taxon>
        <taxon>Metamonada</taxon>
        <taxon>Preaxostyla</taxon>
        <taxon>Oxymonadida</taxon>
        <taxon>Streblomastigidae</taxon>
        <taxon>Streblomastix</taxon>
    </lineage>
</organism>